<name>A0A9X6SSB8_BACCE</name>
<reference evidence="2 3" key="1">
    <citation type="submission" date="2017-09" db="EMBL/GenBank/DDBJ databases">
        <title>Large-scale bioinformatics analysis of Bacillus genomes uncovers conserved roles of natural products in bacterial physiology.</title>
        <authorList>
            <consortium name="Agbiome Team Llc"/>
            <person name="Bleich R.M."/>
            <person name="Grubbs K.J."/>
            <person name="Santa Maria K.C."/>
            <person name="Allen S.E."/>
            <person name="Farag S."/>
            <person name="Shank E.A."/>
            <person name="Bowers A."/>
        </authorList>
    </citation>
    <scope>NUCLEOTIDE SEQUENCE [LARGE SCALE GENOMIC DNA]</scope>
    <source>
        <strain evidence="2 3">AFS092789</strain>
    </source>
</reference>
<comment type="caution">
    <text evidence="2">The sequence shown here is derived from an EMBL/GenBank/DDBJ whole genome shotgun (WGS) entry which is preliminary data.</text>
</comment>
<evidence type="ECO:0000256" key="1">
    <source>
        <dbReference type="SAM" id="SignalP"/>
    </source>
</evidence>
<feature type="non-terminal residue" evidence="2">
    <location>
        <position position="70"/>
    </location>
</feature>
<dbReference type="RefSeq" id="WP_141462993.1">
    <property type="nucleotide sequence ID" value="NZ_NVMX01000263.1"/>
</dbReference>
<proteinExistence type="predicted"/>
<gene>
    <name evidence="2" type="ORF">CON36_35570</name>
</gene>
<organism evidence="2 3">
    <name type="scientific">Bacillus cereus</name>
    <dbReference type="NCBI Taxonomy" id="1396"/>
    <lineage>
        <taxon>Bacteria</taxon>
        <taxon>Bacillati</taxon>
        <taxon>Bacillota</taxon>
        <taxon>Bacilli</taxon>
        <taxon>Bacillales</taxon>
        <taxon>Bacillaceae</taxon>
        <taxon>Bacillus</taxon>
        <taxon>Bacillus cereus group</taxon>
    </lineage>
</organism>
<feature type="signal peptide" evidence="1">
    <location>
        <begin position="1"/>
        <end position="33"/>
    </location>
</feature>
<keyword evidence="1" id="KW-0732">Signal</keyword>
<protein>
    <submittedName>
        <fullName evidence="2">Uncharacterized protein</fullName>
    </submittedName>
</protein>
<evidence type="ECO:0000313" key="3">
    <source>
        <dbReference type="Proteomes" id="UP000219922"/>
    </source>
</evidence>
<dbReference type="AlphaFoldDB" id="A0A9X6SSB8"/>
<accession>A0A9X6SSB8</accession>
<dbReference type="EMBL" id="NVMX01000263">
    <property type="protein sequence ID" value="PDZ94096.1"/>
    <property type="molecule type" value="Genomic_DNA"/>
</dbReference>
<feature type="chain" id="PRO_5040791150" evidence="1">
    <location>
        <begin position="34"/>
        <end position="70"/>
    </location>
</feature>
<sequence>MKTEKKKFLKKALTTAFLTTVVLPLLSPFSNLSNNNEVVFADTPETEKKLITAPGFFTKQYSVNMGNCKY</sequence>
<dbReference type="Proteomes" id="UP000219922">
    <property type="component" value="Unassembled WGS sequence"/>
</dbReference>
<evidence type="ECO:0000313" key="2">
    <source>
        <dbReference type="EMBL" id="PDZ94096.1"/>
    </source>
</evidence>